<protein>
    <submittedName>
        <fullName evidence="1">Uncharacterized protein</fullName>
    </submittedName>
</protein>
<reference evidence="1" key="1">
    <citation type="journal article" date="2020" name="Nature">
        <title>Giant virus diversity and host interactions through global metagenomics.</title>
        <authorList>
            <person name="Schulz F."/>
            <person name="Roux S."/>
            <person name="Paez-Espino D."/>
            <person name="Jungbluth S."/>
            <person name="Walsh D.A."/>
            <person name="Denef V.J."/>
            <person name="McMahon K.D."/>
            <person name="Konstantinidis K.T."/>
            <person name="Eloe-Fadrosh E.A."/>
            <person name="Kyrpides N.C."/>
            <person name="Woyke T."/>
        </authorList>
    </citation>
    <scope>NUCLEOTIDE SEQUENCE</scope>
    <source>
        <strain evidence="1">GVMAG-M-3300023184-184</strain>
    </source>
</reference>
<evidence type="ECO:0000313" key="1">
    <source>
        <dbReference type="EMBL" id="QHT86179.1"/>
    </source>
</evidence>
<sequence>MFQKTNMFSSLAYDSDEEEQQVVRNQLKQNKATEKTEKKRIRELEIRKQNDINYINGMKKHKVIKSYNGISYVSEIEEDGFNIARYLGLDRCLRNVVLSAPIYGFFGKDEYLKLVKIMELNKNMRYLFYQENILEDIRYVQLKIEMCVISRVPYDIRLIYEIFLTFLQDTVCVRGLFEIQPMFRHMKDIFREEIKEKIENPYGSISEFENEYYIKYFEIGKRYVVKRNNLKVLFKKYLRFVGKMMILYRKSKK</sequence>
<dbReference type="EMBL" id="MN740060">
    <property type="protein sequence ID" value="QHT86179.1"/>
    <property type="molecule type" value="Genomic_DNA"/>
</dbReference>
<name>A0A6C0I078_9ZZZZ</name>
<organism evidence="1">
    <name type="scientific">viral metagenome</name>
    <dbReference type="NCBI Taxonomy" id="1070528"/>
    <lineage>
        <taxon>unclassified sequences</taxon>
        <taxon>metagenomes</taxon>
        <taxon>organismal metagenomes</taxon>
    </lineage>
</organism>
<dbReference type="AlphaFoldDB" id="A0A6C0I078"/>
<accession>A0A6C0I078</accession>
<proteinExistence type="predicted"/>